<keyword evidence="1" id="KW-0812">Transmembrane</keyword>
<keyword evidence="3" id="KW-1185">Reference proteome</keyword>
<feature type="transmembrane region" description="Helical" evidence="1">
    <location>
        <begin position="49"/>
        <end position="66"/>
    </location>
</feature>
<organism evidence="2 3">
    <name type="scientific">Aurantiacibacter xanthus</name>
    <dbReference type="NCBI Taxonomy" id="1784712"/>
    <lineage>
        <taxon>Bacteria</taxon>
        <taxon>Pseudomonadati</taxon>
        <taxon>Pseudomonadota</taxon>
        <taxon>Alphaproteobacteria</taxon>
        <taxon>Sphingomonadales</taxon>
        <taxon>Erythrobacteraceae</taxon>
        <taxon>Aurantiacibacter</taxon>
    </lineage>
</organism>
<keyword evidence="1" id="KW-0472">Membrane</keyword>
<proteinExistence type="predicted"/>
<dbReference type="OrthoDB" id="8968524at2"/>
<reference evidence="2 3" key="1">
    <citation type="submission" date="2018-08" db="EMBL/GenBank/DDBJ databases">
        <title>Erythrobacter zhengii sp.nov., a bacterium isolated from deep-sea sediment.</title>
        <authorList>
            <person name="Fang C."/>
            <person name="Wu Y.-H."/>
            <person name="Sun C."/>
            <person name="Wang H."/>
            <person name="Cheng H."/>
            <person name="Meng F.-X."/>
            <person name="Wang C.-S."/>
            <person name="Xu X.-W."/>
        </authorList>
    </citation>
    <scope>NUCLEOTIDE SEQUENCE [LARGE SCALE GENOMIC DNA]</scope>
    <source>
        <strain evidence="2 3">CCTCC AB 2015396</strain>
    </source>
</reference>
<evidence type="ECO:0008006" key="4">
    <source>
        <dbReference type="Google" id="ProtNLM"/>
    </source>
</evidence>
<keyword evidence="1" id="KW-1133">Transmembrane helix</keyword>
<gene>
    <name evidence="2" type="ORF">D2V17_00655</name>
</gene>
<evidence type="ECO:0000313" key="3">
    <source>
        <dbReference type="Proteomes" id="UP000265366"/>
    </source>
</evidence>
<dbReference type="RefSeq" id="WP_119591222.1">
    <property type="nucleotide sequence ID" value="NZ_QXFM01000004.1"/>
</dbReference>
<name>A0A3A1PKN0_9SPHN</name>
<evidence type="ECO:0000313" key="2">
    <source>
        <dbReference type="EMBL" id="RIV93362.1"/>
    </source>
</evidence>
<feature type="transmembrane region" description="Helical" evidence="1">
    <location>
        <begin position="21"/>
        <end position="43"/>
    </location>
</feature>
<dbReference type="Proteomes" id="UP000265366">
    <property type="component" value="Unassembled WGS sequence"/>
</dbReference>
<sequence>MTRQRSVSRRPSRKSPNSLGAIFALPLVIFVICFAALVIALTGDGWRDAASWVGLGIPVLAAGWAMRFRRS</sequence>
<dbReference type="EMBL" id="QXFM01000004">
    <property type="protein sequence ID" value="RIV93362.1"/>
    <property type="molecule type" value="Genomic_DNA"/>
</dbReference>
<accession>A0A3A1PKN0</accession>
<protein>
    <recommendedName>
        <fullName evidence="4">DUF4175 domain-containing protein</fullName>
    </recommendedName>
</protein>
<comment type="caution">
    <text evidence="2">The sequence shown here is derived from an EMBL/GenBank/DDBJ whole genome shotgun (WGS) entry which is preliminary data.</text>
</comment>
<dbReference type="AlphaFoldDB" id="A0A3A1PKN0"/>
<evidence type="ECO:0000256" key="1">
    <source>
        <dbReference type="SAM" id="Phobius"/>
    </source>
</evidence>